<protein>
    <recommendedName>
        <fullName evidence="1">Nucleotide modification associated domain-containing protein</fullName>
    </recommendedName>
</protein>
<proteinExistence type="predicted"/>
<evidence type="ECO:0000313" key="3">
    <source>
        <dbReference type="Proteomes" id="UP001430374"/>
    </source>
</evidence>
<dbReference type="Proteomes" id="UP001430374">
    <property type="component" value="Unassembled WGS sequence"/>
</dbReference>
<comment type="caution">
    <text evidence="2">The sequence shown here is derived from an EMBL/GenBank/DDBJ whole genome shotgun (WGS) entry which is preliminary data.</text>
</comment>
<dbReference type="EMBL" id="JACSGT010000003">
    <property type="protein sequence ID" value="MCF2221563.1"/>
    <property type="molecule type" value="Genomic_DNA"/>
</dbReference>
<accession>A0ABS9CCV1</accession>
<gene>
    <name evidence="2" type="ORF">H9Q08_20050</name>
</gene>
<dbReference type="RefSeq" id="WP_235132839.1">
    <property type="nucleotide sequence ID" value="NZ_JACSGT010000003.1"/>
</dbReference>
<feature type="domain" description="Nucleotide modification associated" evidence="1">
    <location>
        <begin position="2"/>
        <end position="196"/>
    </location>
</feature>
<evidence type="ECO:0000259" key="1">
    <source>
        <dbReference type="Pfam" id="PF18753"/>
    </source>
</evidence>
<organism evidence="2 3">
    <name type="scientific">Chryseobacterium indicum</name>
    <dbReference type="NCBI Taxonomy" id="2766954"/>
    <lineage>
        <taxon>Bacteria</taxon>
        <taxon>Pseudomonadati</taxon>
        <taxon>Bacteroidota</taxon>
        <taxon>Flavobacteriia</taxon>
        <taxon>Flavobacteriales</taxon>
        <taxon>Weeksellaceae</taxon>
        <taxon>Chryseobacterium group</taxon>
        <taxon>Chryseobacterium</taxon>
    </lineage>
</organism>
<dbReference type="Pfam" id="PF18753">
    <property type="entry name" value="Nmad2"/>
    <property type="match status" value="1"/>
</dbReference>
<reference evidence="2" key="1">
    <citation type="submission" date="2021-08" db="EMBL/GenBank/DDBJ databases">
        <title>Complete genome sequence of Chryseobacterium sp strain PS-8.</title>
        <authorList>
            <person name="Das S.K."/>
        </authorList>
    </citation>
    <scope>NUCLEOTIDE SEQUENCE</scope>
    <source>
        <strain evidence="2">PS-8</strain>
    </source>
</reference>
<name>A0ABS9CCV1_9FLAO</name>
<dbReference type="InterPro" id="IPR041180">
    <property type="entry name" value="Nmad2"/>
</dbReference>
<sequence length="205" mass="23727">MRIFTYVVARDYGFAPNPFGKVCTLSACKPDIRRVAKVGDWILGTGSVPNNAQGKLIYAMEVNEILTFEQYWADPRFQFKKPQMNGSLRQMYGDNIYYKDINGKWMQKDSHHANPDGSINYNNQKTDLKGKYVLISYNYYYFGKNFIDIPQVILSDVCKKKQGFKYVPNPAGILLLNHLKRNYKKGKLGNPIQLTNTFHRYKGNK</sequence>
<keyword evidence="3" id="KW-1185">Reference proteome</keyword>
<evidence type="ECO:0000313" key="2">
    <source>
        <dbReference type="EMBL" id="MCF2221563.1"/>
    </source>
</evidence>